<reference evidence="1 2" key="1">
    <citation type="submission" date="2022-05" db="EMBL/GenBank/DDBJ databases">
        <title>Novel Pseudomonas spp. Isolated from a Rainbow Trout Aquaculture Facility.</title>
        <authorList>
            <person name="Testerman T."/>
            <person name="Graf J."/>
        </authorList>
    </citation>
    <scope>NUCLEOTIDE SEQUENCE [LARGE SCALE GENOMIC DNA]</scope>
    <source>
        <strain evidence="1 2">ID681</strain>
    </source>
</reference>
<keyword evidence="2" id="KW-1185">Reference proteome</keyword>
<organism evidence="1 2">
    <name type="scientific">Pseudomonas fontis</name>
    <dbReference type="NCBI Taxonomy" id="2942633"/>
    <lineage>
        <taxon>Bacteria</taxon>
        <taxon>Pseudomonadati</taxon>
        <taxon>Pseudomonadota</taxon>
        <taxon>Gammaproteobacteria</taxon>
        <taxon>Pseudomonadales</taxon>
        <taxon>Pseudomonadaceae</taxon>
        <taxon>Pseudomonas</taxon>
    </lineage>
</organism>
<evidence type="ECO:0000313" key="1">
    <source>
        <dbReference type="EMBL" id="MDD0990096.1"/>
    </source>
</evidence>
<comment type="caution">
    <text evidence="1">The sequence shown here is derived from an EMBL/GenBank/DDBJ whole genome shotgun (WGS) entry which is preliminary data.</text>
</comment>
<protein>
    <submittedName>
        <fullName evidence="1">Phage tail assembly chaperone</fullName>
    </submittedName>
</protein>
<evidence type="ECO:0000313" key="2">
    <source>
        <dbReference type="Proteomes" id="UP001148203"/>
    </source>
</evidence>
<sequence>MKRYYSKSTGCCYLEGIHDEMPLDVKIIDEARYERVIANPPANKARGHDEEGLPTLVEPLPLSQQVLAQLARRWRDEELGRYLWLRERHRDEQELGGRTTLTESQYAQLIELLQKLRQWPQSENFPVETSRPSSPAWLVLASVIEPPTPERQ</sequence>
<dbReference type="RefSeq" id="WP_273908797.1">
    <property type="nucleotide sequence ID" value="NZ_JAMDGX010000001.1"/>
</dbReference>
<proteinExistence type="predicted"/>
<name>A0ABT5NPJ6_9PSED</name>
<gene>
    <name evidence="1" type="ORF">M5G11_06045</name>
</gene>
<dbReference type="EMBL" id="JAMDGY010000016">
    <property type="protein sequence ID" value="MDD0990096.1"/>
    <property type="molecule type" value="Genomic_DNA"/>
</dbReference>
<accession>A0ABT5NPJ6</accession>
<dbReference type="Proteomes" id="UP001148203">
    <property type="component" value="Unassembled WGS sequence"/>
</dbReference>